<dbReference type="InterPro" id="IPR037883">
    <property type="entry name" value="Knr4/Smi1-like_sf"/>
</dbReference>
<dbReference type="Proteomes" id="UP001216907">
    <property type="component" value="Unassembled WGS sequence"/>
</dbReference>
<dbReference type="Gene3D" id="3.40.1580.10">
    <property type="entry name" value="SMI1/KNR4-like"/>
    <property type="match status" value="1"/>
</dbReference>
<evidence type="ECO:0000313" key="3">
    <source>
        <dbReference type="Proteomes" id="UP001216907"/>
    </source>
</evidence>
<reference evidence="2 3" key="1">
    <citation type="submission" date="2023-03" db="EMBL/GenBank/DDBJ databases">
        <title>Paludisphaera mucosa sp. nov. a novel planctomycete from northern fen.</title>
        <authorList>
            <person name="Ivanova A."/>
        </authorList>
    </citation>
    <scope>NUCLEOTIDE SEQUENCE [LARGE SCALE GENOMIC DNA]</scope>
    <source>
        <strain evidence="2 3">Pla2</strain>
    </source>
</reference>
<proteinExistence type="predicted"/>
<evidence type="ECO:0000313" key="2">
    <source>
        <dbReference type="EMBL" id="MDG3008089.1"/>
    </source>
</evidence>
<dbReference type="SUPFAM" id="SSF160631">
    <property type="entry name" value="SMI1/KNR4-like"/>
    <property type="match status" value="1"/>
</dbReference>
<keyword evidence="3" id="KW-1185">Reference proteome</keyword>
<organism evidence="2 3">
    <name type="scientific">Paludisphaera mucosa</name>
    <dbReference type="NCBI Taxonomy" id="3030827"/>
    <lineage>
        <taxon>Bacteria</taxon>
        <taxon>Pseudomonadati</taxon>
        <taxon>Planctomycetota</taxon>
        <taxon>Planctomycetia</taxon>
        <taxon>Isosphaerales</taxon>
        <taxon>Isosphaeraceae</taxon>
        <taxon>Paludisphaera</taxon>
    </lineage>
</organism>
<accession>A0ABT6FKK4</accession>
<feature type="domain" description="Knr4/Smi1-like" evidence="1">
    <location>
        <begin position="1"/>
        <end position="129"/>
    </location>
</feature>
<dbReference type="SMART" id="SM00860">
    <property type="entry name" value="SMI1_KNR4"/>
    <property type="match status" value="1"/>
</dbReference>
<protein>
    <submittedName>
        <fullName evidence="2">SMI1/KNR4 family protein</fullName>
    </submittedName>
</protein>
<sequence length="146" mass="16793">MTEAELSEIEERLGVDLPADYRRLLLGYPPDLESAKTDLGWKQESPSERQLVNDADRLVELNEDVRRPGTPWTDDDGPWPGRYFVIGDDECGNYWCIDLGGSGSEVWFYDHDLGGFEQHFGSLEEFAGELLRDVEAWNEEHRRNES</sequence>
<comment type="caution">
    <text evidence="2">The sequence shown here is derived from an EMBL/GenBank/DDBJ whole genome shotgun (WGS) entry which is preliminary data.</text>
</comment>
<evidence type="ECO:0000259" key="1">
    <source>
        <dbReference type="SMART" id="SM00860"/>
    </source>
</evidence>
<name>A0ABT6FKK4_9BACT</name>
<dbReference type="Pfam" id="PF09346">
    <property type="entry name" value="SMI1_KNR4"/>
    <property type="match status" value="1"/>
</dbReference>
<dbReference type="EMBL" id="JARRAG010000003">
    <property type="protein sequence ID" value="MDG3008089.1"/>
    <property type="molecule type" value="Genomic_DNA"/>
</dbReference>
<dbReference type="RefSeq" id="WP_277864417.1">
    <property type="nucleotide sequence ID" value="NZ_JARRAG010000003.1"/>
</dbReference>
<gene>
    <name evidence="2" type="ORF">PZE19_30355</name>
</gene>
<dbReference type="InterPro" id="IPR018958">
    <property type="entry name" value="Knr4/Smi1-like_dom"/>
</dbReference>